<dbReference type="InterPro" id="IPR002123">
    <property type="entry name" value="Plipid/glycerol_acylTrfase"/>
</dbReference>
<organism evidence="5 6">
    <name type="scientific">Fluviicola chungangensis</name>
    <dbReference type="NCBI Taxonomy" id="2597671"/>
    <lineage>
        <taxon>Bacteria</taxon>
        <taxon>Pseudomonadati</taxon>
        <taxon>Bacteroidota</taxon>
        <taxon>Flavobacteriia</taxon>
        <taxon>Flavobacteriales</taxon>
        <taxon>Crocinitomicaceae</taxon>
        <taxon>Fluviicola</taxon>
    </lineage>
</organism>
<accession>A0A556N6K3</accession>
<keyword evidence="2 5" id="KW-0808">Transferase</keyword>
<evidence type="ECO:0000259" key="4">
    <source>
        <dbReference type="SMART" id="SM00563"/>
    </source>
</evidence>
<keyword evidence="3 5" id="KW-0012">Acyltransferase</keyword>
<dbReference type="SMART" id="SM00563">
    <property type="entry name" value="PlsC"/>
    <property type="match status" value="1"/>
</dbReference>
<dbReference type="PANTHER" id="PTHR10434">
    <property type="entry name" value="1-ACYL-SN-GLYCEROL-3-PHOSPHATE ACYLTRANSFERASE"/>
    <property type="match status" value="1"/>
</dbReference>
<dbReference type="Pfam" id="PF01553">
    <property type="entry name" value="Acyltransferase"/>
    <property type="match status" value="1"/>
</dbReference>
<evidence type="ECO:0000256" key="1">
    <source>
        <dbReference type="ARBA" id="ARBA00005189"/>
    </source>
</evidence>
<dbReference type="CDD" id="cd07989">
    <property type="entry name" value="LPLAT_AGPAT-like"/>
    <property type="match status" value="1"/>
</dbReference>
<evidence type="ECO:0000313" key="6">
    <source>
        <dbReference type="Proteomes" id="UP000316008"/>
    </source>
</evidence>
<protein>
    <submittedName>
        <fullName evidence="5">1-acyl-sn-glycerol-3-phosphate acyltransferase</fullName>
    </submittedName>
</protein>
<dbReference type="RefSeq" id="WP_144331293.1">
    <property type="nucleotide sequence ID" value="NZ_VLPL01000001.1"/>
</dbReference>
<dbReference type="GO" id="GO:0003841">
    <property type="term" value="F:1-acylglycerol-3-phosphate O-acyltransferase activity"/>
    <property type="evidence" value="ECO:0007669"/>
    <property type="project" value="TreeGrafter"/>
</dbReference>
<name>A0A556N6K3_9FLAO</name>
<feature type="domain" description="Phospholipid/glycerol acyltransferase" evidence="4">
    <location>
        <begin position="25"/>
        <end position="149"/>
    </location>
</feature>
<proteinExistence type="predicted"/>
<dbReference type="EMBL" id="VLPL01000001">
    <property type="protein sequence ID" value="TSJ47758.1"/>
    <property type="molecule type" value="Genomic_DNA"/>
</dbReference>
<comment type="caution">
    <text evidence="5">The sequence shown here is derived from an EMBL/GenBank/DDBJ whole genome shotgun (WGS) entry which is preliminary data.</text>
</comment>
<evidence type="ECO:0000256" key="2">
    <source>
        <dbReference type="ARBA" id="ARBA00022679"/>
    </source>
</evidence>
<dbReference type="Proteomes" id="UP000316008">
    <property type="component" value="Unassembled WGS sequence"/>
</dbReference>
<reference evidence="5 6" key="1">
    <citation type="submission" date="2019-07" db="EMBL/GenBank/DDBJ databases">
        <authorList>
            <person name="Huq M.A."/>
        </authorList>
    </citation>
    <scope>NUCLEOTIDE SEQUENCE [LARGE SCALE GENOMIC DNA]</scope>
    <source>
        <strain evidence="5 6">MAH-3</strain>
    </source>
</reference>
<gene>
    <name evidence="5" type="ORF">FO442_01115</name>
</gene>
<evidence type="ECO:0000313" key="5">
    <source>
        <dbReference type="EMBL" id="TSJ47758.1"/>
    </source>
</evidence>
<sequence>MRTVLRLFSGTKLIHKENLVYTGPCIIVGNHNSHLDTISIMSHLPLRQLTKTHPIAAGDYFGKSPFKAALTRFFVNAILIPRSRPKEGETGPDPIQMMIEVLQKGESLLLFPEGSRGEPEKFQKFKRGVGLVMEQCPDIPFIPIYMKGLGKILPKGDPVPVPFDSYMYIGSPVFPKGTTAEEIVSEVELQIHKLKAEFE</sequence>
<keyword evidence="6" id="KW-1185">Reference proteome</keyword>
<dbReference type="OrthoDB" id="9806008at2"/>
<evidence type="ECO:0000256" key="3">
    <source>
        <dbReference type="ARBA" id="ARBA00023315"/>
    </source>
</evidence>
<dbReference type="AlphaFoldDB" id="A0A556N6K3"/>
<dbReference type="SUPFAM" id="SSF69593">
    <property type="entry name" value="Glycerol-3-phosphate (1)-acyltransferase"/>
    <property type="match status" value="1"/>
</dbReference>
<dbReference type="PANTHER" id="PTHR10434:SF11">
    <property type="entry name" value="1-ACYL-SN-GLYCEROL-3-PHOSPHATE ACYLTRANSFERASE"/>
    <property type="match status" value="1"/>
</dbReference>
<dbReference type="GO" id="GO:0006654">
    <property type="term" value="P:phosphatidic acid biosynthetic process"/>
    <property type="evidence" value="ECO:0007669"/>
    <property type="project" value="TreeGrafter"/>
</dbReference>
<comment type="pathway">
    <text evidence="1">Lipid metabolism.</text>
</comment>